<feature type="domain" description="Outer membrane lipoprotein BamD-like" evidence="9">
    <location>
        <begin position="34"/>
        <end position="236"/>
    </location>
</feature>
<comment type="subcellular location">
    <subcellularLocation>
        <location evidence="6">Cell outer membrane</location>
        <topology evidence="6">Lipid-anchor</topology>
    </subcellularLocation>
</comment>
<comment type="caution">
    <text evidence="10">The sequence shown here is derived from an EMBL/GenBank/DDBJ whole genome shotgun (WGS) entry which is preliminary data.</text>
</comment>
<evidence type="ECO:0000256" key="4">
    <source>
        <dbReference type="ARBA" id="ARBA00023237"/>
    </source>
</evidence>
<evidence type="ECO:0000256" key="7">
    <source>
        <dbReference type="PROSITE-ProRule" id="PRU00339"/>
    </source>
</evidence>
<dbReference type="InterPro" id="IPR019734">
    <property type="entry name" value="TPR_rpt"/>
</dbReference>
<dbReference type="InterPro" id="IPR011990">
    <property type="entry name" value="TPR-like_helical_dom_sf"/>
</dbReference>
<evidence type="ECO:0000256" key="8">
    <source>
        <dbReference type="SAM" id="SignalP"/>
    </source>
</evidence>
<protein>
    <recommendedName>
        <fullName evidence="6">Outer membrane protein assembly factor BamD</fullName>
    </recommendedName>
</protein>
<comment type="subunit">
    <text evidence="6">Part of the Bam complex.</text>
</comment>
<keyword evidence="1 6" id="KW-0732">Signal</keyword>
<gene>
    <name evidence="6" type="primary">bamD</name>
    <name evidence="10" type="ORF">NM04_26510</name>
</gene>
<evidence type="ECO:0000313" key="10">
    <source>
        <dbReference type="EMBL" id="RNF27800.1"/>
    </source>
</evidence>
<dbReference type="SUPFAM" id="SSF48452">
    <property type="entry name" value="TPR-like"/>
    <property type="match status" value="1"/>
</dbReference>
<accession>A0A422QCT3</accession>
<comment type="function">
    <text evidence="6">Part of the outer membrane protein assembly complex, which is involved in assembly and insertion of beta-barrel proteins into the outer membrane.</text>
</comment>
<evidence type="ECO:0000313" key="11">
    <source>
        <dbReference type="Proteomes" id="UP000283254"/>
    </source>
</evidence>
<dbReference type="AlphaFoldDB" id="A0A422QCT3"/>
<evidence type="ECO:0000256" key="2">
    <source>
        <dbReference type="ARBA" id="ARBA00023136"/>
    </source>
</evidence>
<evidence type="ECO:0000256" key="6">
    <source>
        <dbReference type="HAMAP-Rule" id="MF_00922"/>
    </source>
</evidence>
<feature type="repeat" description="TPR" evidence="7">
    <location>
        <begin position="72"/>
        <end position="105"/>
    </location>
</feature>
<name>A0A422QCT3_9BURK</name>
<proteinExistence type="inferred from homology"/>
<dbReference type="EMBL" id="JSAB01000462">
    <property type="protein sequence ID" value="RNF27800.1"/>
    <property type="molecule type" value="Genomic_DNA"/>
</dbReference>
<dbReference type="PROSITE" id="PS50005">
    <property type="entry name" value="TPR"/>
    <property type="match status" value="1"/>
</dbReference>
<sequence>MQKKLSVLVATCALVGLSACSVLPKPADESKNWSAEKLYAEAREEMAGGHYEAAIPLFQRLETNFPFGVYATQAQMEIAYAHYKAQDQAEALAAVERFIKLHPNHAQVDYMYYLRGLINFNDQLGFFSFVYEQDPTERDPRATREAFAAFKALVDKFPNSKYAQDSIERMSYLINAMAQYEVHVANYYYRRGAYLAALNRAQDAVANYSDAPAREEALFIMIRSYDKLGMPLLRDDTQRVFLLNYPDSYFLNPNARVNASWWKFWAKNDVRPSPNLSADAPWWKFWAKSGPRPSPKDAVE</sequence>
<keyword evidence="5 6" id="KW-0449">Lipoprotein</keyword>
<dbReference type="GO" id="GO:1990063">
    <property type="term" value="C:Bam protein complex"/>
    <property type="evidence" value="ECO:0007669"/>
    <property type="project" value="TreeGrafter"/>
</dbReference>
<dbReference type="InterPro" id="IPR017689">
    <property type="entry name" value="BamD"/>
</dbReference>
<dbReference type="RefSeq" id="WP_123072287.1">
    <property type="nucleotide sequence ID" value="NZ_JSAB01000462.1"/>
</dbReference>
<dbReference type="HAMAP" id="MF_00922">
    <property type="entry name" value="OM_assembly_BamD"/>
    <property type="match status" value="1"/>
</dbReference>
<feature type="signal peptide" evidence="8">
    <location>
        <begin position="1"/>
        <end position="21"/>
    </location>
</feature>
<organism evidence="10 11">
    <name type="scientific">Massilia aurea</name>
    <dbReference type="NCBI Taxonomy" id="373040"/>
    <lineage>
        <taxon>Bacteria</taxon>
        <taxon>Pseudomonadati</taxon>
        <taxon>Pseudomonadota</taxon>
        <taxon>Betaproteobacteria</taxon>
        <taxon>Burkholderiales</taxon>
        <taxon>Oxalobacteraceae</taxon>
        <taxon>Telluria group</taxon>
        <taxon>Massilia</taxon>
    </lineage>
</organism>
<dbReference type="OrthoDB" id="9779191at2"/>
<keyword evidence="7" id="KW-0802">TPR repeat</keyword>
<dbReference type="NCBIfam" id="TIGR03302">
    <property type="entry name" value="OM_YfiO"/>
    <property type="match status" value="1"/>
</dbReference>
<evidence type="ECO:0000256" key="5">
    <source>
        <dbReference type="ARBA" id="ARBA00023288"/>
    </source>
</evidence>
<dbReference type="GO" id="GO:0051205">
    <property type="term" value="P:protein insertion into membrane"/>
    <property type="evidence" value="ECO:0007669"/>
    <property type="project" value="UniProtKB-UniRule"/>
</dbReference>
<dbReference type="Proteomes" id="UP000283254">
    <property type="component" value="Unassembled WGS sequence"/>
</dbReference>
<dbReference type="PANTHER" id="PTHR37423:SF1">
    <property type="entry name" value="OUTER MEMBRANE PROTEIN ASSEMBLY FACTOR BAMD"/>
    <property type="match status" value="1"/>
</dbReference>
<keyword evidence="11" id="KW-1185">Reference proteome</keyword>
<dbReference type="InterPro" id="IPR039565">
    <property type="entry name" value="BamD-like"/>
</dbReference>
<keyword evidence="3 6" id="KW-0564">Palmitate</keyword>
<dbReference type="PANTHER" id="PTHR37423">
    <property type="entry name" value="SOLUBLE LYTIC MUREIN TRANSGLYCOSYLASE-RELATED"/>
    <property type="match status" value="1"/>
</dbReference>
<reference evidence="10" key="1">
    <citation type="submission" date="2014-10" db="EMBL/GenBank/DDBJ databases">
        <title>Massilia sp. genome.</title>
        <authorList>
            <person name="Xu B."/>
            <person name="Dai L."/>
            <person name="Huang Z."/>
        </authorList>
    </citation>
    <scope>NUCLEOTIDE SEQUENCE [LARGE SCALE GENOMIC DNA]</scope>
    <source>
        <strain evidence="10">CFS-1</strain>
    </source>
</reference>
<dbReference type="Pfam" id="PF13525">
    <property type="entry name" value="YfiO"/>
    <property type="match status" value="1"/>
</dbReference>
<comment type="similarity">
    <text evidence="6">Belongs to the BamD family.</text>
</comment>
<evidence type="ECO:0000259" key="9">
    <source>
        <dbReference type="Pfam" id="PF13525"/>
    </source>
</evidence>
<evidence type="ECO:0000256" key="3">
    <source>
        <dbReference type="ARBA" id="ARBA00023139"/>
    </source>
</evidence>
<dbReference type="CDD" id="cd15830">
    <property type="entry name" value="BamD"/>
    <property type="match status" value="1"/>
</dbReference>
<evidence type="ECO:0000256" key="1">
    <source>
        <dbReference type="ARBA" id="ARBA00022729"/>
    </source>
</evidence>
<keyword evidence="2 6" id="KW-0472">Membrane</keyword>
<feature type="chain" id="PRO_5019596002" description="Outer membrane protein assembly factor BamD" evidence="8">
    <location>
        <begin position="22"/>
        <end position="300"/>
    </location>
</feature>
<keyword evidence="4 6" id="KW-0998">Cell outer membrane</keyword>
<dbReference type="GO" id="GO:0043165">
    <property type="term" value="P:Gram-negative-bacterium-type cell outer membrane assembly"/>
    <property type="evidence" value="ECO:0007669"/>
    <property type="project" value="UniProtKB-UniRule"/>
</dbReference>
<dbReference type="PROSITE" id="PS51257">
    <property type="entry name" value="PROKAR_LIPOPROTEIN"/>
    <property type="match status" value="1"/>
</dbReference>
<dbReference type="Gene3D" id="1.25.40.10">
    <property type="entry name" value="Tetratricopeptide repeat domain"/>
    <property type="match status" value="1"/>
</dbReference>